<feature type="compositionally biased region" description="Low complexity" evidence="1">
    <location>
        <begin position="386"/>
        <end position="408"/>
    </location>
</feature>
<feature type="region of interest" description="Disordered" evidence="1">
    <location>
        <begin position="1"/>
        <end position="51"/>
    </location>
</feature>
<feature type="compositionally biased region" description="Low complexity" evidence="1">
    <location>
        <begin position="417"/>
        <end position="435"/>
    </location>
</feature>
<dbReference type="Proteomes" id="UP000006906">
    <property type="component" value="Chromosome 4"/>
</dbReference>
<dbReference type="Pfam" id="PF08240">
    <property type="entry name" value="ADH_N"/>
    <property type="match status" value="1"/>
</dbReference>
<dbReference type="InterPro" id="IPR036291">
    <property type="entry name" value="NAD(P)-bd_dom_sf"/>
</dbReference>
<dbReference type="OrthoDB" id="48317at2759"/>
<protein>
    <recommendedName>
        <fullName evidence="2">Enoyl reductase (ER) domain-containing protein</fullName>
    </recommendedName>
</protein>
<evidence type="ECO:0000259" key="2">
    <source>
        <dbReference type="SMART" id="SM00829"/>
    </source>
</evidence>
<dbReference type="STRING" id="3055.A0A2K3DUW8"/>
<dbReference type="InterPro" id="IPR051397">
    <property type="entry name" value="Zn-ADH-like_protein"/>
</dbReference>
<feature type="region of interest" description="Disordered" evidence="1">
    <location>
        <begin position="73"/>
        <end position="110"/>
    </location>
</feature>
<dbReference type="InterPro" id="IPR011032">
    <property type="entry name" value="GroES-like_sf"/>
</dbReference>
<dbReference type="PANTHER" id="PTHR43677">
    <property type="entry name" value="SHORT-CHAIN DEHYDROGENASE/REDUCTASE"/>
    <property type="match status" value="1"/>
</dbReference>
<dbReference type="Gene3D" id="3.90.180.10">
    <property type="entry name" value="Medium-chain alcohol dehydrogenases, catalytic domain"/>
    <property type="match status" value="2"/>
</dbReference>
<dbReference type="RefSeq" id="XP_042925439.1">
    <property type="nucleotide sequence ID" value="XM_043062085.1"/>
</dbReference>
<feature type="region of interest" description="Disordered" evidence="1">
    <location>
        <begin position="385"/>
        <end position="435"/>
    </location>
</feature>
<dbReference type="GO" id="GO:0016491">
    <property type="term" value="F:oxidoreductase activity"/>
    <property type="evidence" value="ECO:0000318"/>
    <property type="project" value="GO_Central"/>
</dbReference>
<feature type="compositionally biased region" description="Low complexity" evidence="1">
    <location>
        <begin position="31"/>
        <end position="40"/>
    </location>
</feature>
<evidence type="ECO:0000313" key="4">
    <source>
        <dbReference type="Proteomes" id="UP000006906"/>
    </source>
</evidence>
<proteinExistence type="predicted"/>
<feature type="domain" description="Enoyl reductase (ER)" evidence="2">
    <location>
        <begin position="124"/>
        <end position="535"/>
    </location>
</feature>
<dbReference type="Pfam" id="PF00107">
    <property type="entry name" value="ADH_zinc_N"/>
    <property type="match status" value="1"/>
</dbReference>
<dbReference type="GeneID" id="5717940"/>
<dbReference type="InterPro" id="IPR013154">
    <property type="entry name" value="ADH-like_N"/>
</dbReference>
<dbReference type="SUPFAM" id="SSF51735">
    <property type="entry name" value="NAD(P)-binding Rossmann-fold domains"/>
    <property type="match status" value="1"/>
</dbReference>
<organism evidence="3 4">
    <name type="scientific">Chlamydomonas reinhardtii</name>
    <name type="common">Chlamydomonas smithii</name>
    <dbReference type="NCBI Taxonomy" id="3055"/>
    <lineage>
        <taxon>Eukaryota</taxon>
        <taxon>Viridiplantae</taxon>
        <taxon>Chlorophyta</taxon>
        <taxon>core chlorophytes</taxon>
        <taxon>Chlorophyceae</taxon>
        <taxon>CS clade</taxon>
        <taxon>Chlamydomonadales</taxon>
        <taxon>Chlamydomonadaceae</taxon>
        <taxon>Chlamydomonas</taxon>
    </lineage>
</organism>
<dbReference type="EMBL" id="CM008965">
    <property type="protein sequence ID" value="PNW84325.1"/>
    <property type="molecule type" value="Genomic_DNA"/>
</dbReference>
<dbReference type="InParanoid" id="A0A2K3DUW8"/>
<evidence type="ECO:0000256" key="1">
    <source>
        <dbReference type="SAM" id="MobiDB-lite"/>
    </source>
</evidence>
<dbReference type="KEGG" id="cre:CHLRE_04g229650v5"/>
<dbReference type="Gramene" id="PNW84325">
    <property type="protein sequence ID" value="PNW84325"/>
    <property type="gene ID" value="CHLRE_04g229650v5"/>
</dbReference>
<dbReference type="AlphaFoldDB" id="A0A2K3DUW8"/>
<dbReference type="ExpressionAtlas" id="A0A2K3DUW8">
    <property type="expression patterns" value="differential"/>
</dbReference>
<reference evidence="3 4" key="1">
    <citation type="journal article" date="2007" name="Science">
        <title>The Chlamydomonas genome reveals the evolution of key animal and plant functions.</title>
        <authorList>
            <person name="Merchant S.S."/>
            <person name="Prochnik S.E."/>
            <person name="Vallon O."/>
            <person name="Harris E.H."/>
            <person name="Karpowicz S.J."/>
            <person name="Witman G.B."/>
            <person name="Terry A."/>
            <person name="Salamov A."/>
            <person name="Fritz-Laylin L.K."/>
            <person name="Marechal-Drouard L."/>
            <person name="Marshall W.F."/>
            <person name="Qu L.H."/>
            <person name="Nelson D.R."/>
            <person name="Sanderfoot A.A."/>
            <person name="Spalding M.H."/>
            <person name="Kapitonov V.V."/>
            <person name="Ren Q."/>
            <person name="Ferris P."/>
            <person name="Lindquist E."/>
            <person name="Shapiro H."/>
            <person name="Lucas S.M."/>
            <person name="Grimwood J."/>
            <person name="Schmutz J."/>
            <person name="Cardol P."/>
            <person name="Cerutti H."/>
            <person name="Chanfreau G."/>
            <person name="Chen C.L."/>
            <person name="Cognat V."/>
            <person name="Croft M.T."/>
            <person name="Dent R."/>
            <person name="Dutcher S."/>
            <person name="Fernandez E."/>
            <person name="Fukuzawa H."/>
            <person name="Gonzalez-Ballester D."/>
            <person name="Gonzalez-Halphen D."/>
            <person name="Hallmann A."/>
            <person name="Hanikenne M."/>
            <person name="Hippler M."/>
            <person name="Inwood W."/>
            <person name="Jabbari K."/>
            <person name="Kalanon M."/>
            <person name="Kuras R."/>
            <person name="Lefebvre P.A."/>
            <person name="Lemaire S.D."/>
            <person name="Lobanov A.V."/>
            <person name="Lohr M."/>
            <person name="Manuell A."/>
            <person name="Meier I."/>
            <person name="Mets L."/>
            <person name="Mittag M."/>
            <person name="Mittelmeier T."/>
            <person name="Moroney J.V."/>
            <person name="Moseley J."/>
            <person name="Napoli C."/>
            <person name="Nedelcu A.M."/>
            <person name="Niyogi K."/>
            <person name="Novoselov S.V."/>
            <person name="Paulsen I.T."/>
            <person name="Pazour G."/>
            <person name="Purton S."/>
            <person name="Ral J.P."/>
            <person name="Riano-Pachon D.M."/>
            <person name="Riekhof W."/>
            <person name="Rymarquis L."/>
            <person name="Schroda M."/>
            <person name="Stern D."/>
            <person name="Umen J."/>
            <person name="Willows R."/>
            <person name="Wilson N."/>
            <person name="Zimmer S.L."/>
            <person name="Allmer J."/>
            <person name="Balk J."/>
            <person name="Bisova K."/>
            <person name="Chen C.J."/>
            <person name="Elias M."/>
            <person name="Gendler K."/>
            <person name="Hauser C."/>
            <person name="Lamb M.R."/>
            <person name="Ledford H."/>
            <person name="Long J.C."/>
            <person name="Minagawa J."/>
            <person name="Page M.D."/>
            <person name="Pan J."/>
            <person name="Pootakham W."/>
            <person name="Roje S."/>
            <person name="Rose A."/>
            <person name="Stahlberg E."/>
            <person name="Terauchi A.M."/>
            <person name="Yang P."/>
            <person name="Ball S."/>
            <person name="Bowler C."/>
            <person name="Dieckmann C.L."/>
            <person name="Gladyshev V.N."/>
            <person name="Green P."/>
            <person name="Jorgensen R."/>
            <person name="Mayfield S."/>
            <person name="Mueller-Roeber B."/>
            <person name="Rajamani S."/>
            <person name="Sayre R.T."/>
            <person name="Brokstein P."/>
            <person name="Dubchak I."/>
            <person name="Goodstein D."/>
            <person name="Hornick L."/>
            <person name="Huang Y.W."/>
            <person name="Jhaveri J."/>
            <person name="Luo Y."/>
            <person name="Martinez D."/>
            <person name="Ngau W.C."/>
            <person name="Otillar B."/>
            <person name="Poliakov A."/>
            <person name="Porter A."/>
            <person name="Szajkowski L."/>
            <person name="Werner G."/>
            <person name="Zhou K."/>
            <person name="Grigoriev I.V."/>
            <person name="Rokhsar D.S."/>
            <person name="Grossman A.R."/>
        </authorList>
    </citation>
    <scope>NUCLEOTIDE SEQUENCE [LARGE SCALE GENOMIC DNA]</scope>
    <source>
        <strain evidence="4">CC-503</strain>
    </source>
</reference>
<keyword evidence="4" id="KW-1185">Reference proteome</keyword>
<name>A0A2K3DUW8_CHLRE</name>
<dbReference type="SUPFAM" id="SSF50129">
    <property type="entry name" value="GroES-like"/>
    <property type="match status" value="1"/>
</dbReference>
<sequence length="659" mass="66386">MHARDAGLHTQRPVAGSLPQRECTQPHPCRASRSGRGARAPLSPTTPRHGFLNTQCRFARLVPAAAPEGAAAAAAAAHAAPAPLPAQEQQQPQQQQPQQPQQQQPQPQQLPASYRRLVARSCGGSFREVAEVVTERLTPPGPGEVLVRVLVAGVNGGCETFRARGEFAFAGNRELQGFALGAEGAGRIVALGPGVKGLQVGQLVALNGAAAFAEYATTRSSLVVPVPVPAPGAVPSDVVDVGSAAGSGGGGGIGPAEAAALVLSGVTACAALEATARIRAGEVVVVTAAAGGTGHFAVQLAALAGCVVVAVVGGPAKAAAAAALGARHVIDYSREDVAASLQRLFPGGVDVVYEGVGGAVRQALLGCLAPGGRLLQVGYISEYPHTTSSNGSSSSSSRSSSGSSSSSTDGGGGGCAGTSTPGANSSTPSSAPAAAAGPASAAATAAGAAATAPPAAELFWGGTDVELGEGRRVIGQIWPKDLKSLLRCRKRVFELAAAGRLRVMTDQGHERQGVEGVAEAIEYMLRGQHVGKVVIRIAEEESCMLQMRQRFVFQAHRTLRTSAARCGGSRHAAGIIASSGRRGLGRRSLFDGGDAEMDDAPNAMAALASAAAVAANAMQQQQRSAPPAAGARSPTASVQFVREIDAAGNIVSNAARRTT</sequence>
<accession>A0A2K3DUW8</accession>
<dbReference type="InterPro" id="IPR013149">
    <property type="entry name" value="ADH-like_C"/>
</dbReference>
<dbReference type="PANTHER" id="PTHR43677:SF3">
    <property type="entry name" value="PROSTAGLANDIN REDUCTASE 3"/>
    <property type="match status" value="1"/>
</dbReference>
<evidence type="ECO:0000313" key="3">
    <source>
        <dbReference type="EMBL" id="PNW84325.1"/>
    </source>
</evidence>
<dbReference type="Gene3D" id="3.40.50.720">
    <property type="entry name" value="NAD(P)-binding Rossmann-like Domain"/>
    <property type="match status" value="1"/>
</dbReference>
<dbReference type="InterPro" id="IPR020843">
    <property type="entry name" value="ER"/>
</dbReference>
<gene>
    <name evidence="3" type="ORF">CHLRE_04g229650v5</name>
</gene>
<dbReference type="SMART" id="SM00829">
    <property type="entry name" value="PKS_ER"/>
    <property type="match status" value="1"/>
</dbReference>